<dbReference type="InterPro" id="IPR043472">
    <property type="entry name" value="Macro_dom-like"/>
</dbReference>
<dbReference type="Proteomes" id="UP001138500">
    <property type="component" value="Unassembled WGS sequence"/>
</dbReference>
<evidence type="ECO:0000256" key="1">
    <source>
        <dbReference type="ARBA" id="ARBA00002432"/>
    </source>
</evidence>
<keyword evidence="10" id="KW-1185">Reference proteome</keyword>
<dbReference type="GO" id="GO:0004721">
    <property type="term" value="F:phosphoprotein phosphatase activity"/>
    <property type="evidence" value="ECO:0007669"/>
    <property type="project" value="UniProtKB-KW"/>
</dbReference>
<comment type="similarity">
    <text evidence="2">Belongs to the POA1 family.</text>
</comment>
<protein>
    <recommendedName>
        <fullName evidence="4">ADP-ribose 1''-phosphate phosphatase</fullName>
        <ecNumber evidence="3">3.1.3.84</ecNumber>
    </recommendedName>
</protein>
<evidence type="ECO:0000256" key="4">
    <source>
        <dbReference type="ARBA" id="ARBA00019744"/>
    </source>
</evidence>
<comment type="catalytic activity">
    <reaction evidence="6">
        <text>ADP-alpha-D-ribose 1''-phosphate + H2O = ADP-D-ribose + phosphate</text>
        <dbReference type="Rhea" id="RHEA:25029"/>
        <dbReference type="ChEBI" id="CHEBI:15377"/>
        <dbReference type="ChEBI" id="CHEBI:43474"/>
        <dbReference type="ChEBI" id="CHEBI:57967"/>
        <dbReference type="ChEBI" id="CHEBI:58753"/>
        <dbReference type="EC" id="3.1.3.84"/>
    </reaction>
</comment>
<evidence type="ECO:0000259" key="8">
    <source>
        <dbReference type="Pfam" id="PF01661"/>
    </source>
</evidence>
<comment type="caution">
    <text evidence="9">The sequence shown here is derived from an EMBL/GenBank/DDBJ whole genome shotgun (WGS) entry which is preliminary data.</text>
</comment>
<keyword evidence="5" id="KW-0378">Hydrolase</keyword>
<dbReference type="InterPro" id="IPR002589">
    <property type="entry name" value="Macro_dom"/>
</dbReference>
<dbReference type="EC" id="3.1.3.84" evidence="3"/>
<dbReference type="PANTHER" id="PTHR12521:SF0">
    <property type="entry name" value="ADP-RIBOSE GLYCOHYDROLASE OARD1"/>
    <property type="match status" value="1"/>
</dbReference>
<evidence type="ECO:0000256" key="5">
    <source>
        <dbReference type="ARBA" id="ARBA00022912"/>
    </source>
</evidence>
<proteinExistence type="inferred from homology"/>
<evidence type="ECO:0000256" key="3">
    <source>
        <dbReference type="ARBA" id="ARBA00012983"/>
    </source>
</evidence>
<keyword evidence="5" id="KW-0904">Protein phosphatase</keyword>
<evidence type="ECO:0000256" key="6">
    <source>
        <dbReference type="ARBA" id="ARBA00034427"/>
    </source>
</evidence>
<accession>A0A9W7VYC7</accession>
<gene>
    <name evidence="9" type="ORF">Tdes44962_MAKER06022</name>
</gene>
<feature type="compositionally biased region" description="Pro residues" evidence="7">
    <location>
        <begin position="69"/>
        <end position="87"/>
    </location>
</feature>
<reference evidence="9 10" key="2">
    <citation type="journal article" date="2021" name="Curr. Genet.">
        <title>Genetic response to nitrogen starvation in the aggressive Eucalyptus foliar pathogen Teratosphaeria destructans.</title>
        <authorList>
            <person name="Havenga M."/>
            <person name="Wingfield B.D."/>
            <person name="Wingfield M.J."/>
            <person name="Dreyer L.L."/>
            <person name="Roets F."/>
            <person name="Aylward J."/>
        </authorList>
    </citation>
    <scope>NUCLEOTIDE SEQUENCE [LARGE SCALE GENOMIC DNA]</scope>
    <source>
        <strain evidence="9">CMW44962</strain>
    </source>
</reference>
<feature type="region of interest" description="Disordered" evidence="7">
    <location>
        <begin position="1"/>
        <end position="98"/>
    </location>
</feature>
<name>A0A9W7VYC7_9PEZI</name>
<feature type="domain" description="Macro" evidence="8">
    <location>
        <begin position="109"/>
        <end position="234"/>
    </location>
</feature>
<dbReference type="EMBL" id="RIBY02002522">
    <property type="protein sequence ID" value="KAH9810488.1"/>
    <property type="molecule type" value="Genomic_DNA"/>
</dbReference>
<dbReference type="AlphaFoldDB" id="A0A9W7VYC7"/>
<dbReference type="GO" id="GO:0140291">
    <property type="term" value="P:peptidyl-glutamate ADP-deribosylation"/>
    <property type="evidence" value="ECO:0007669"/>
    <property type="project" value="TreeGrafter"/>
</dbReference>
<dbReference type="PANTHER" id="PTHR12521">
    <property type="entry name" value="PROTEIN C6ORF130"/>
    <property type="match status" value="1"/>
</dbReference>
<dbReference type="Pfam" id="PF01661">
    <property type="entry name" value="Macro"/>
    <property type="match status" value="1"/>
</dbReference>
<evidence type="ECO:0000256" key="2">
    <source>
        <dbReference type="ARBA" id="ARBA00006575"/>
    </source>
</evidence>
<dbReference type="OrthoDB" id="2155246at2759"/>
<reference evidence="9 10" key="1">
    <citation type="journal article" date="2018" name="IMA Fungus">
        <title>IMA Genome-F 10: Nine draft genome sequences of Claviceps purpurea s.lat., including C. arundinis, C. humidiphila, and C. cf. spartinae, pseudomolecules for the pitch canker pathogen Fusarium circinatum, draft genome of Davidsoniella eucalypti, Grosmannia galeiformis, Quambalaria eucalypti, and Teratosphaeria destructans.</title>
        <authorList>
            <person name="Wingfield B.D."/>
            <person name="Liu M."/>
            <person name="Nguyen H.D."/>
            <person name="Lane F.A."/>
            <person name="Morgan S.W."/>
            <person name="De Vos L."/>
            <person name="Wilken P.M."/>
            <person name="Duong T.A."/>
            <person name="Aylward J."/>
            <person name="Coetzee M.P."/>
            <person name="Dadej K."/>
            <person name="De Beer Z.W."/>
            <person name="Findlay W."/>
            <person name="Havenga M."/>
            <person name="Kolarik M."/>
            <person name="Menzies J.G."/>
            <person name="Naidoo K."/>
            <person name="Pochopski O."/>
            <person name="Shoukouhi P."/>
            <person name="Santana Q.C."/>
            <person name="Seifert K.A."/>
            <person name="Soal N."/>
            <person name="Steenkamp E.T."/>
            <person name="Tatham C.T."/>
            <person name="van der Nest M.A."/>
            <person name="Wingfield M.J."/>
        </authorList>
    </citation>
    <scope>NUCLEOTIDE SEQUENCE [LARGE SCALE GENOMIC DNA]</scope>
    <source>
        <strain evidence="9">CMW44962</strain>
    </source>
</reference>
<comment type="function">
    <text evidence="1">Highly specific phosphatase involved in the metabolism of ADP-ribose 1''-phosphate (Appr1p) which is produced as a consequence of tRNA splicing.</text>
</comment>
<sequence length="255" mass="27704">MTLDKWLEPQAQPSTHNTTSKRKADPSNNTAPPPQKRAKANTGRKMKPHPHAPATNKSKTPDLPKNPTNQPPPPTPSINPTPSPTPTTPLKITEHPGDLFAAPPNTLLIHACNTLGAWSAGIASAFKSHYPVAYRTYAAHCKAHTPDQLRGTALLIPPAGGKERHWIGCLFTSRKYGRGKDGREQILEATGEGMRDLVVQVGEMEGEAEEVGEVWMCRVNSGKFGVPWEATRRVLEGVEVAVGSKVREVKVVSRD</sequence>
<evidence type="ECO:0000313" key="9">
    <source>
        <dbReference type="EMBL" id="KAH9810488.1"/>
    </source>
</evidence>
<feature type="compositionally biased region" description="Basic residues" evidence="7">
    <location>
        <begin position="36"/>
        <end position="50"/>
    </location>
</feature>
<organism evidence="9 10">
    <name type="scientific">Teratosphaeria destructans</name>
    <dbReference type="NCBI Taxonomy" id="418781"/>
    <lineage>
        <taxon>Eukaryota</taxon>
        <taxon>Fungi</taxon>
        <taxon>Dikarya</taxon>
        <taxon>Ascomycota</taxon>
        <taxon>Pezizomycotina</taxon>
        <taxon>Dothideomycetes</taxon>
        <taxon>Dothideomycetidae</taxon>
        <taxon>Mycosphaerellales</taxon>
        <taxon>Teratosphaeriaceae</taxon>
        <taxon>Teratosphaeria</taxon>
    </lineage>
</organism>
<dbReference type="InterPro" id="IPR050892">
    <property type="entry name" value="ADP-ribose_metab_enzymes"/>
</dbReference>
<evidence type="ECO:0000313" key="10">
    <source>
        <dbReference type="Proteomes" id="UP001138500"/>
    </source>
</evidence>
<evidence type="ECO:0000256" key="7">
    <source>
        <dbReference type="SAM" id="MobiDB-lite"/>
    </source>
</evidence>
<dbReference type="SUPFAM" id="SSF52949">
    <property type="entry name" value="Macro domain-like"/>
    <property type="match status" value="1"/>
</dbReference>
<dbReference type="Gene3D" id="3.40.220.10">
    <property type="entry name" value="Leucine Aminopeptidase, subunit E, domain 1"/>
    <property type="match status" value="1"/>
</dbReference>